<accession>A0A9D4PHF0</accession>
<feature type="domain" description="Transposable element P transposase-like RNase H" evidence="1">
    <location>
        <begin position="93"/>
        <end position="168"/>
    </location>
</feature>
<organism evidence="2 3">
    <name type="scientific">Rhipicephalus sanguineus</name>
    <name type="common">Brown dog tick</name>
    <name type="synonym">Ixodes sanguineus</name>
    <dbReference type="NCBI Taxonomy" id="34632"/>
    <lineage>
        <taxon>Eukaryota</taxon>
        <taxon>Metazoa</taxon>
        <taxon>Ecdysozoa</taxon>
        <taxon>Arthropoda</taxon>
        <taxon>Chelicerata</taxon>
        <taxon>Arachnida</taxon>
        <taxon>Acari</taxon>
        <taxon>Parasitiformes</taxon>
        <taxon>Ixodida</taxon>
        <taxon>Ixodoidea</taxon>
        <taxon>Ixodidae</taxon>
        <taxon>Rhipicephalinae</taxon>
        <taxon>Rhipicephalus</taxon>
        <taxon>Rhipicephalus</taxon>
    </lineage>
</organism>
<gene>
    <name evidence="2" type="ORF">HPB52_004882</name>
</gene>
<comment type="caution">
    <text evidence="2">The sequence shown here is derived from an EMBL/GenBank/DDBJ whole genome shotgun (WGS) entry which is preliminary data.</text>
</comment>
<name>A0A9D4PHF0_RHISA</name>
<keyword evidence="3" id="KW-1185">Reference proteome</keyword>
<dbReference type="AlphaFoldDB" id="A0A9D4PHF0"/>
<protein>
    <recommendedName>
        <fullName evidence="1">Transposable element P transposase-like RNase H domain-containing protein</fullName>
    </recommendedName>
</protein>
<dbReference type="EMBL" id="JABSTV010001253">
    <property type="protein sequence ID" value="KAH7943065.1"/>
    <property type="molecule type" value="Genomic_DNA"/>
</dbReference>
<sequence>MKAKNEAVCEEAFESKIKSLPAKQQLAVKSCFLAARRKSHKGMQYNDEWIVECIMMKMRSPKLYKHLPKEAIMVLPGRSCLRRYLQRFKGGFGLSVNIFNALTEKTKTMDVYSRHGGLVIDEIKLSEHLNVKSTGHIDGFVDLGDRTPADQKNVLADHGMVVFFQPLTACLLAT</sequence>
<dbReference type="VEuPathDB" id="VectorBase:RSAN_042967"/>
<evidence type="ECO:0000313" key="3">
    <source>
        <dbReference type="Proteomes" id="UP000821837"/>
    </source>
</evidence>
<proteinExistence type="predicted"/>
<dbReference type="Proteomes" id="UP000821837">
    <property type="component" value="Unassembled WGS sequence"/>
</dbReference>
<evidence type="ECO:0000313" key="2">
    <source>
        <dbReference type="EMBL" id="KAH7943065.1"/>
    </source>
</evidence>
<dbReference type="Pfam" id="PF21787">
    <property type="entry name" value="TNP-like_RNaseH_N"/>
    <property type="match status" value="1"/>
</dbReference>
<dbReference type="InterPro" id="IPR048365">
    <property type="entry name" value="TNP-like_RNaseH_N"/>
</dbReference>
<reference evidence="2" key="1">
    <citation type="journal article" date="2020" name="Cell">
        <title>Large-Scale Comparative Analyses of Tick Genomes Elucidate Their Genetic Diversity and Vector Capacities.</title>
        <authorList>
            <consortium name="Tick Genome and Microbiome Consortium (TIGMIC)"/>
            <person name="Jia N."/>
            <person name="Wang J."/>
            <person name="Shi W."/>
            <person name="Du L."/>
            <person name="Sun Y."/>
            <person name="Zhan W."/>
            <person name="Jiang J.F."/>
            <person name="Wang Q."/>
            <person name="Zhang B."/>
            <person name="Ji P."/>
            <person name="Bell-Sakyi L."/>
            <person name="Cui X.M."/>
            <person name="Yuan T.T."/>
            <person name="Jiang B.G."/>
            <person name="Yang W.F."/>
            <person name="Lam T.T."/>
            <person name="Chang Q.C."/>
            <person name="Ding S.J."/>
            <person name="Wang X.J."/>
            <person name="Zhu J.G."/>
            <person name="Ruan X.D."/>
            <person name="Zhao L."/>
            <person name="Wei J.T."/>
            <person name="Ye R.Z."/>
            <person name="Que T.C."/>
            <person name="Du C.H."/>
            <person name="Zhou Y.H."/>
            <person name="Cheng J.X."/>
            <person name="Dai P.F."/>
            <person name="Guo W.B."/>
            <person name="Han X.H."/>
            <person name="Huang E.J."/>
            <person name="Li L.F."/>
            <person name="Wei W."/>
            <person name="Gao Y.C."/>
            <person name="Liu J.Z."/>
            <person name="Shao H.Z."/>
            <person name="Wang X."/>
            <person name="Wang C.C."/>
            <person name="Yang T.C."/>
            <person name="Huo Q.B."/>
            <person name="Li W."/>
            <person name="Chen H.Y."/>
            <person name="Chen S.E."/>
            <person name="Zhou L.G."/>
            <person name="Ni X.B."/>
            <person name="Tian J.H."/>
            <person name="Sheng Y."/>
            <person name="Liu T."/>
            <person name="Pan Y.S."/>
            <person name="Xia L.Y."/>
            <person name="Li J."/>
            <person name="Zhao F."/>
            <person name="Cao W.C."/>
        </authorList>
    </citation>
    <scope>NUCLEOTIDE SEQUENCE</scope>
    <source>
        <strain evidence="2">Rsan-2018</strain>
    </source>
</reference>
<evidence type="ECO:0000259" key="1">
    <source>
        <dbReference type="Pfam" id="PF21787"/>
    </source>
</evidence>
<reference evidence="2" key="2">
    <citation type="submission" date="2021-09" db="EMBL/GenBank/DDBJ databases">
        <authorList>
            <person name="Jia N."/>
            <person name="Wang J."/>
            <person name="Shi W."/>
            <person name="Du L."/>
            <person name="Sun Y."/>
            <person name="Zhan W."/>
            <person name="Jiang J."/>
            <person name="Wang Q."/>
            <person name="Zhang B."/>
            <person name="Ji P."/>
            <person name="Sakyi L.B."/>
            <person name="Cui X."/>
            <person name="Yuan T."/>
            <person name="Jiang B."/>
            <person name="Yang W."/>
            <person name="Lam T.T.-Y."/>
            <person name="Chang Q."/>
            <person name="Ding S."/>
            <person name="Wang X."/>
            <person name="Zhu J."/>
            <person name="Ruan X."/>
            <person name="Zhao L."/>
            <person name="Wei J."/>
            <person name="Que T."/>
            <person name="Du C."/>
            <person name="Cheng J."/>
            <person name="Dai P."/>
            <person name="Han X."/>
            <person name="Huang E."/>
            <person name="Gao Y."/>
            <person name="Liu J."/>
            <person name="Shao H."/>
            <person name="Ye R."/>
            <person name="Li L."/>
            <person name="Wei W."/>
            <person name="Wang X."/>
            <person name="Wang C."/>
            <person name="Huo Q."/>
            <person name="Li W."/>
            <person name="Guo W."/>
            <person name="Chen H."/>
            <person name="Chen S."/>
            <person name="Zhou L."/>
            <person name="Zhou L."/>
            <person name="Ni X."/>
            <person name="Tian J."/>
            <person name="Zhou Y."/>
            <person name="Sheng Y."/>
            <person name="Liu T."/>
            <person name="Pan Y."/>
            <person name="Xia L."/>
            <person name="Li J."/>
            <person name="Zhao F."/>
            <person name="Cao W."/>
        </authorList>
    </citation>
    <scope>NUCLEOTIDE SEQUENCE</scope>
    <source>
        <strain evidence="2">Rsan-2018</strain>
        <tissue evidence="2">Larvae</tissue>
    </source>
</reference>